<dbReference type="PANTHER" id="PTHR30535:SF7">
    <property type="entry name" value="IRON(III) DICITRATE-BINDING PROTEIN"/>
    <property type="match status" value="1"/>
</dbReference>
<gene>
    <name evidence="4" type="ORF">N495_04965</name>
</gene>
<dbReference type="PROSITE" id="PS51257">
    <property type="entry name" value="PROKAR_LIPOPROTEIN"/>
    <property type="match status" value="1"/>
</dbReference>
<dbReference type="PROSITE" id="PS50983">
    <property type="entry name" value="FE_B12_PBP"/>
    <property type="match status" value="1"/>
</dbReference>
<dbReference type="InterPro" id="IPR050902">
    <property type="entry name" value="ABC_Transporter_SBP"/>
</dbReference>
<accession>A0A0D1BRL5</accession>
<feature type="coiled-coil region" evidence="2">
    <location>
        <begin position="188"/>
        <end position="215"/>
    </location>
</feature>
<evidence type="ECO:0000313" key="4">
    <source>
        <dbReference type="EMBL" id="KIS22960.1"/>
    </source>
</evidence>
<organism evidence="4 5">
    <name type="scientific">Clostridium botulinum B2 450</name>
    <dbReference type="NCBI Taxonomy" id="1379739"/>
    <lineage>
        <taxon>Bacteria</taxon>
        <taxon>Bacillati</taxon>
        <taxon>Bacillota</taxon>
        <taxon>Clostridia</taxon>
        <taxon>Eubacteriales</taxon>
        <taxon>Clostridiaceae</taxon>
        <taxon>Clostridium</taxon>
    </lineage>
</organism>
<comment type="caution">
    <text evidence="4">The sequence shown here is derived from an EMBL/GenBank/DDBJ whole genome shotgun (WGS) entry which is preliminary data.</text>
</comment>
<dbReference type="EMBL" id="JXSU01000007">
    <property type="protein sequence ID" value="KIS22960.1"/>
    <property type="molecule type" value="Genomic_DNA"/>
</dbReference>
<name>A0A0D1BRL5_CLOBO</name>
<dbReference type="CDD" id="cd01148">
    <property type="entry name" value="TroA_a"/>
    <property type="match status" value="1"/>
</dbReference>
<proteinExistence type="inferred from homology"/>
<sequence>MNKKLIAITLSTLVLVGGITGCSNKSTSTNSDSTKTEQSADKPLKLDFVQTSRHDDSANKFSMVYDKKPEKSLAVTNCMIEMMLSMGLQDKMAGTAYAENNILPDLKPAYDKVPVMSKTYPSKEQILSNGVDFIIGWGGDFNDKGVGSIDWLNENKIKAYIPRSVSPDATVDSIYEDFKNLGIIFGKEDKAKELTEKMKSELKETTDKIKNVDKKVKVLGYDSGKDKAVVVGKGINNELIKLAQGENVFGDMKKDYPEVSMEEIIKRNPDVIMVLEYSVGNGGDTFENKVKALKANPALKDVNAIKNNKFIKVELTELYPGVRVPKTVNKLAKEFYPDKF</sequence>
<dbReference type="OrthoDB" id="89746at2"/>
<dbReference type="HOGENOM" id="CLU_038034_7_0_9"/>
<dbReference type="PANTHER" id="PTHR30535">
    <property type="entry name" value="VITAMIN B12-BINDING PROTEIN"/>
    <property type="match status" value="1"/>
</dbReference>
<evidence type="ECO:0000256" key="1">
    <source>
        <dbReference type="ARBA" id="ARBA00008814"/>
    </source>
</evidence>
<evidence type="ECO:0000256" key="2">
    <source>
        <dbReference type="SAM" id="Coils"/>
    </source>
</evidence>
<feature type="domain" description="Fe/B12 periplasmic-binding" evidence="3">
    <location>
        <begin position="71"/>
        <end position="339"/>
    </location>
</feature>
<dbReference type="AlphaFoldDB" id="A0A0D1BRL5"/>
<keyword evidence="2" id="KW-0175">Coiled coil</keyword>
<evidence type="ECO:0000259" key="3">
    <source>
        <dbReference type="PROSITE" id="PS50983"/>
    </source>
</evidence>
<dbReference type="SUPFAM" id="SSF53807">
    <property type="entry name" value="Helical backbone' metal receptor"/>
    <property type="match status" value="1"/>
</dbReference>
<dbReference type="Gene3D" id="3.40.50.1980">
    <property type="entry name" value="Nitrogenase molybdenum iron protein domain"/>
    <property type="match status" value="2"/>
</dbReference>
<comment type="similarity">
    <text evidence="1">Belongs to the bacterial solute-binding protein 8 family.</text>
</comment>
<dbReference type="InterPro" id="IPR002491">
    <property type="entry name" value="ABC_transptr_periplasmic_BD"/>
</dbReference>
<protein>
    <submittedName>
        <fullName evidence="4">Iron ABC transporter substrate-binding protein</fullName>
    </submittedName>
</protein>
<evidence type="ECO:0000313" key="5">
    <source>
        <dbReference type="Proteomes" id="UP000032250"/>
    </source>
</evidence>
<dbReference type="PATRIC" id="fig|1379739.3.peg.1316"/>
<dbReference type="Pfam" id="PF01497">
    <property type="entry name" value="Peripla_BP_2"/>
    <property type="match status" value="1"/>
</dbReference>
<dbReference type="Proteomes" id="UP000032250">
    <property type="component" value="Unassembled WGS sequence"/>
</dbReference>
<reference evidence="4 5" key="1">
    <citation type="submission" date="2014-06" db="EMBL/GenBank/DDBJ databases">
        <title>Genome characterization of distinct group I Clostridium botulinum lineages.</title>
        <authorList>
            <person name="Giordani F."/>
            <person name="Anselmo A."/>
            <person name="Fillo S."/>
            <person name="Palozzi A.M."/>
            <person name="Fortunato A."/>
            <person name="Gentile B."/>
            <person name="Ciammaruconi A."/>
            <person name="Anniballi F."/>
            <person name="De Medici D."/>
            <person name="Lista F."/>
        </authorList>
    </citation>
    <scope>NUCLEOTIDE SEQUENCE [LARGE SCALE GENOMIC DNA]</scope>
    <source>
        <strain evidence="4 5">B2 450</strain>
    </source>
</reference>
<dbReference type="RefSeq" id="WP_003489274.1">
    <property type="nucleotide sequence ID" value="NZ_JXSU01000007.1"/>
</dbReference>